<keyword evidence="2" id="KW-0472">Membrane</keyword>
<comment type="caution">
    <text evidence="4">The sequence shown here is derived from an EMBL/GenBank/DDBJ whole genome shotgun (WGS) entry which is preliminary data.</text>
</comment>
<dbReference type="InterPro" id="IPR036514">
    <property type="entry name" value="SGNH_hydro_sf"/>
</dbReference>
<feature type="domain" description="SGNH hydrolase-type esterase" evidence="3">
    <location>
        <begin position="83"/>
        <end position="260"/>
    </location>
</feature>
<evidence type="ECO:0000259" key="3">
    <source>
        <dbReference type="Pfam" id="PF13472"/>
    </source>
</evidence>
<dbReference type="EMBL" id="SMZX01000002">
    <property type="protein sequence ID" value="TDL43878.1"/>
    <property type="molecule type" value="Genomic_DNA"/>
</dbReference>
<proteinExistence type="predicted"/>
<dbReference type="SUPFAM" id="SSF52266">
    <property type="entry name" value="SGNH hydrolase"/>
    <property type="match status" value="1"/>
</dbReference>
<dbReference type="STRING" id="273677.BW34_02156"/>
<dbReference type="GO" id="GO:0004622">
    <property type="term" value="F:phosphatidylcholine lysophospholipase activity"/>
    <property type="evidence" value="ECO:0007669"/>
    <property type="project" value="TreeGrafter"/>
</dbReference>
<sequence>MLFTLPVCAVRVARTTRTPLGLTLLATGGAVAGALAVGIRVGLSRQAALARRRIGKPLGETPPVADRVWRSGLGGEPVDLMMLGDSIAAGLGAQHRKETLGGRLAKALAGELDRPVRLMTGAVVGAESSDLAGQLAALPKDYRADVAVIIVGGNDVTHRVPVSVATAHLTDAVRRLREMGTAVVVGTCPDLGALRAVPQPLRSIGSRASQQLAEAQSEHARSAGADIVSLRRAVGPFFRIDPDGMFSLDRFHPSALGYRRTAEALLPVVRDAFRRADAEAAASDTPLPPGAPRPRREQPATAA</sequence>
<organism evidence="4 5">
    <name type="scientific">Microbacterium oleivorans</name>
    <dbReference type="NCBI Taxonomy" id="273677"/>
    <lineage>
        <taxon>Bacteria</taxon>
        <taxon>Bacillati</taxon>
        <taxon>Actinomycetota</taxon>
        <taxon>Actinomycetes</taxon>
        <taxon>Micrococcales</taxon>
        <taxon>Microbacteriaceae</taxon>
        <taxon>Microbacterium</taxon>
    </lineage>
</organism>
<evidence type="ECO:0000256" key="1">
    <source>
        <dbReference type="SAM" id="MobiDB-lite"/>
    </source>
</evidence>
<dbReference type="Pfam" id="PF13472">
    <property type="entry name" value="Lipase_GDSL_2"/>
    <property type="match status" value="1"/>
</dbReference>
<keyword evidence="2" id="KW-1133">Transmembrane helix</keyword>
<dbReference type="InterPro" id="IPR013830">
    <property type="entry name" value="SGNH_hydro"/>
</dbReference>
<dbReference type="Proteomes" id="UP000295633">
    <property type="component" value="Unassembled WGS sequence"/>
</dbReference>
<reference evidence="4 5" key="1">
    <citation type="submission" date="2019-03" db="EMBL/GenBank/DDBJ databases">
        <title>Genome Sequencing and Assembly of Various Microbes Isolated from Partially Reclaimed Soil and Acid Mine Drainage (AMD) Site.</title>
        <authorList>
            <person name="Steinbock B."/>
            <person name="Bechtold R."/>
            <person name="Sevigny J.L."/>
            <person name="Thomas D."/>
            <person name="Cuthill L.R."/>
            <person name="Aveiro Johannsen E.J."/>
            <person name="Thomas K."/>
            <person name="Ghosh A."/>
        </authorList>
    </citation>
    <scope>NUCLEOTIDE SEQUENCE [LARGE SCALE GENOMIC DNA]</scope>
    <source>
        <strain evidence="4 5">F-B2</strain>
    </source>
</reference>
<dbReference type="Gene3D" id="3.40.50.1110">
    <property type="entry name" value="SGNH hydrolase"/>
    <property type="match status" value="1"/>
</dbReference>
<dbReference type="CDD" id="cd01836">
    <property type="entry name" value="FeeA_FeeB_like"/>
    <property type="match status" value="1"/>
</dbReference>
<evidence type="ECO:0000313" key="4">
    <source>
        <dbReference type="EMBL" id="TDL43878.1"/>
    </source>
</evidence>
<accession>A0A4R5YHK6</accession>
<name>A0A4R5YHK6_9MICO</name>
<gene>
    <name evidence="4" type="ORF">E2R54_11875</name>
</gene>
<feature type="region of interest" description="Disordered" evidence="1">
    <location>
        <begin position="277"/>
        <end position="303"/>
    </location>
</feature>
<keyword evidence="2" id="KW-0812">Transmembrane</keyword>
<feature type="compositionally biased region" description="Basic and acidic residues" evidence="1">
    <location>
        <begin position="294"/>
        <end position="303"/>
    </location>
</feature>
<feature type="transmembrane region" description="Helical" evidence="2">
    <location>
        <begin position="20"/>
        <end position="43"/>
    </location>
</feature>
<dbReference type="PANTHER" id="PTHR30383:SF5">
    <property type="entry name" value="SGNH HYDROLASE-TYPE ESTERASE DOMAIN-CONTAINING PROTEIN"/>
    <property type="match status" value="1"/>
</dbReference>
<dbReference type="PANTHER" id="PTHR30383">
    <property type="entry name" value="THIOESTERASE 1/PROTEASE 1/LYSOPHOSPHOLIPASE L1"/>
    <property type="match status" value="1"/>
</dbReference>
<evidence type="ECO:0000256" key="2">
    <source>
        <dbReference type="SAM" id="Phobius"/>
    </source>
</evidence>
<protein>
    <submittedName>
        <fullName evidence="4">SGNH/GDSL hydrolase family protein</fullName>
    </submittedName>
</protein>
<dbReference type="InterPro" id="IPR051532">
    <property type="entry name" value="Ester_Hydrolysis_Enzymes"/>
</dbReference>
<dbReference type="AlphaFoldDB" id="A0A4R5YHK6"/>
<keyword evidence="4" id="KW-0378">Hydrolase</keyword>
<evidence type="ECO:0000313" key="5">
    <source>
        <dbReference type="Proteomes" id="UP000295633"/>
    </source>
</evidence>